<keyword evidence="1" id="KW-0812">Transmembrane</keyword>
<keyword evidence="1" id="KW-0472">Membrane</keyword>
<name>A0ABT9RT92_9MICC</name>
<reference evidence="2 3" key="1">
    <citation type="submission" date="2023-07" db="EMBL/GenBank/DDBJ databases">
        <title>Sorghum-associated microbial communities from plants grown in Nebraska, USA.</title>
        <authorList>
            <person name="Schachtman D."/>
        </authorList>
    </citation>
    <scope>NUCLEOTIDE SEQUENCE [LARGE SCALE GENOMIC DNA]</scope>
    <source>
        <strain evidence="2 3">CC222</strain>
    </source>
</reference>
<evidence type="ECO:0000256" key="1">
    <source>
        <dbReference type="SAM" id="Phobius"/>
    </source>
</evidence>
<feature type="transmembrane region" description="Helical" evidence="1">
    <location>
        <begin position="73"/>
        <end position="95"/>
    </location>
</feature>
<proteinExistence type="predicted"/>
<protein>
    <submittedName>
        <fullName evidence="2">Antibiotic biosynthesis monooxygenase (ABM) superfamily enzyme</fullName>
    </submittedName>
</protein>
<evidence type="ECO:0000313" key="2">
    <source>
        <dbReference type="EMBL" id="MDP9888455.1"/>
    </source>
</evidence>
<keyword evidence="2" id="KW-0560">Oxidoreductase</keyword>
<dbReference type="Proteomes" id="UP001226577">
    <property type="component" value="Unassembled WGS sequence"/>
</dbReference>
<comment type="caution">
    <text evidence="2">The sequence shown here is derived from an EMBL/GenBank/DDBJ whole genome shotgun (WGS) entry which is preliminary data.</text>
</comment>
<feature type="transmembrane region" description="Helical" evidence="1">
    <location>
        <begin position="32"/>
        <end position="53"/>
    </location>
</feature>
<gene>
    <name evidence="2" type="ORF">J2X98_002043</name>
</gene>
<keyword evidence="3" id="KW-1185">Reference proteome</keyword>
<dbReference type="RefSeq" id="WP_307307453.1">
    <property type="nucleotide sequence ID" value="NZ_JAUSRE010000009.1"/>
</dbReference>
<organism evidence="2 3">
    <name type="scientific">Pseudarthrobacter enclensis</name>
    <dbReference type="NCBI Taxonomy" id="993070"/>
    <lineage>
        <taxon>Bacteria</taxon>
        <taxon>Bacillati</taxon>
        <taxon>Actinomycetota</taxon>
        <taxon>Actinomycetes</taxon>
        <taxon>Micrococcales</taxon>
        <taxon>Micrococcaceae</taxon>
        <taxon>Pseudarthrobacter</taxon>
    </lineage>
</organism>
<keyword evidence="2" id="KW-0503">Monooxygenase</keyword>
<dbReference type="GO" id="GO:0004497">
    <property type="term" value="F:monooxygenase activity"/>
    <property type="evidence" value="ECO:0007669"/>
    <property type="project" value="UniProtKB-KW"/>
</dbReference>
<keyword evidence="1" id="KW-1133">Transmembrane helix</keyword>
<accession>A0ABT9RT92</accession>
<sequence length="101" mass="10803">MDTVSQPAAPAIAQPAASALSERAALPAPPSIHVRAAITWLAIFPLVAIGMIASAPLTENWHPVFRAMGLTMVVVPTAVYLVLPRLFAIYGFLAVRRSTRR</sequence>
<dbReference type="EMBL" id="JAUSRE010000009">
    <property type="protein sequence ID" value="MDP9888455.1"/>
    <property type="molecule type" value="Genomic_DNA"/>
</dbReference>
<evidence type="ECO:0000313" key="3">
    <source>
        <dbReference type="Proteomes" id="UP001226577"/>
    </source>
</evidence>